<keyword evidence="4" id="KW-1133">Transmembrane helix</keyword>
<dbReference type="PANTHER" id="PTHR48043:SF159">
    <property type="entry name" value="EG:EG0003.4 PROTEIN-RELATED"/>
    <property type="match status" value="1"/>
</dbReference>
<reference evidence="5" key="1">
    <citation type="submission" date="2019-08" db="EMBL/GenBank/DDBJ databases">
        <title>The genome of the North American firefly Photinus pyralis.</title>
        <authorList>
            <consortium name="Photinus pyralis genome working group"/>
            <person name="Fallon T.R."/>
            <person name="Sander Lower S.E."/>
            <person name="Weng J.-K."/>
        </authorList>
    </citation>
    <scope>NUCLEOTIDE SEQUENCE</scope>
    <source>
        <strain evidence="5">TRF0915ILg1</strain>
        <tissue evidence="5">Whole body</tissue>
    </source>
</reference>
<name>A0A8K0CGF0_IGNLU</name>
<dbReference type="GO" id="GO:0008194">
    <property type="term" value="F:UDP-glycosyltransferase activity"/>
    <property type="evidence" value="ECO:0007669"/>
    <property type="project" value="InterPro"/>
</dbReference>
<dbReference type="AlphaFoldDB" id="A0A8K0CGF0"/>
<dbReference type="FunFam" id="3.40.50.2000:FF:000050">
    <property type="entry name" value="UDP-glucuronosyltransferase"/>
    <property type="match status" value="1"/>
</dbReference>
<evidence type="ECO:0000256" key="1">
    <source>
        <dbReference type="ARBA" id="ARBA00009995"/>
    </source>
</evidence>
<keyword evidence="6" id="KW-1185">Reference proteome</keyword>
<dbReference type="Gene3D" id="3.40.50.2000">
    <property type="entry name" value="Glycogen Phosphorylase B"/>
    <property type="match status" value="2"/>
</dbReference>
<evidence type="ECO:0000313" key="5">
    <source>
        <dbReference type="EMBL" id="KAF2886869.1"/>
    </source>
</evidence>
<sequence length="534" mass="60878">FHFCCFKRKIQNMMRFAINAINLLVLFSFVTIITPAFGARILAAVPTPSYSHQVVFQPLWRELSLRGHQVTVITSNPLKDPSLKNLTEIDVSFAYKIIAYLDTHEMSQQGFFEFFTMFTNLGYDIIEQELAHPEVQKLLKNENKHFDVALVETIFPGMALFAERFNCPLIQIFSVDGQSDTYYNLGNPVHPVLNPDFLIPFSGRLTFVERLLSTIYVCFSLLFNKYILRPSQQAAAEKHFGSNYSDIGKILSDASLMFVNTDLAFHPIRPVLPNVIQIGGYTHLSAPKPLPKDLKKLLDDATKGVIYFSFGSNVKSKDLPEDSRKIFFETFSELPYTVLWKFEEDDLPGKPDNVFISKWFPQQDVFRHPNIKLFITQGGLQSMDEATYNGIPIVGIPFAGDQENNVNRIINKGIGLGLTLSTLDKSSLKEAILEVANNPRYRNKVKELSELSKDQPMTGLERAVWWTEYVIRHKGAKHLRSPALDIPAYQYYLLDVIGFILAVILIVVYVLIKLVKLAIKFIKYFLPKSKIKVQ</sequence>
<dbReference type="CDD" id="cd03784">
    <property type="entry name" value="GT1_Gtf-like"/>
    <property type="match status" value="1"/>
</dbReference>
<feature type="transmembrane region" description="Helical" evidence="4">
    <location>
        <begin position="489"/>
        <end position="512"/>
    </location>
</feature>
<protein>
    <recommendedName>
        <fullName evidence="7">Glucuronosyltransferase</fullName>
    </recommendedName>
</protein>
<proteinExistence type="inferred from homology"/>
<evidence type="ECO:0000256" key="3">
    <source>
        <dbReference type="ARBA" id="ARBA00022679"/>
    </source>
</evidence>
<comment type="caution">
    <text evidence="5">The sequence shown here is derived from an EMBL/GenBank/DDBJ whole genome shotgun (WGS) entry which is preliminary data.</text>
</comment>
<dbReference type="OrthoDB" id="5835829at2759"/>
<keyword evidence="4" id="KW-0472">Membrane</keyword>
<gene>
    <name evidence="5" type="ORF">ILUMI_19304</name>
</gene>
<accession>A0A8K0CGF0</accession>
<evidence type="ECO:0000256" key="4">
    <source>
        <dbReference type="SAM" id="Phobius"/>
    </source>
</evidence>
<dbReference type="PANTHER" id="PTHR48043">
    <property type="entry name" value="EG:EG0003.4 PROTEIN-RELATED"/>
    <property type="match status" value="1"/>
</dbReference>
<dbReference type="InterPro" id="IPR002213">
    <property type="entry name" value="UDP_glucos_trans"/>
</dbReference>
<dbReference type="Pfam" id="PF00201">
    <property type="entry name" value="UDPGT"/>
    <property type="match status" value="1"/>
</dbReference>
<evidence type="ECO:0008006" key="7">
    <source>
        <dbReference type="Google" id="ProtNLM"/>
    </source>
</evidence>
<evidence type="ECO:0000313" key="6">
    <source>
        <dbReference type="Proteomes" id="UP000801492"/>
    </source>
</evidence>
<organism evidence="5 6">
    <name type="scientific">Ignelater luminosus</name>
    <name type="common">Cucubano</name>
    <name type="synonym">Pyrophorus luminosus</name>
    <dbReference type="NCBI Taxonomy" id="2038154"/>
    <lineage>
        <taxon>Eukaryota</taxon>
        <taxon>Metazoa</taxon>
        <taxon>Ecdysozoa</taxon>
        <taxon>Arthropoda</taxon>
        <taxon>Hexapoda</taxon>
        <taxon>Insecta</taxon>
        <taxon>Pterygota</taxon>
        <taxon>Neoptera</taxon>
        <taxon>Endopterygota</taxon>
        <taxon>Coleoptera</taxon>
        <taxon>Polyphaga</taxon>
        <taxon>Elateriformia</taxon>
        <taxon>Elateroidea</taxon>
        <taxon>Elateridae</taxon>
        <taxon>Agrypninae</taxon>
        <taxon>Pyrophorini</taxon>
        <taxon>Ignelater</taxon>
    </lineage>
</organism>
<evidence type="ECO:0000256" key="2">
    <source>
        <dbReference type="ARBA" id="ARBA00022676"/>
    </source>
</evidence>
<comment type="similarity">
    <text evidence="1">Belongs to the UDP-glycosyltransferase family.</text>
</comment>
<dbReference type="EMBL" id="VTPC01086120">
    <property type="protein sequence ID" value="KAF2886869.1"/>
    <property type="molecule type" value="Genomic_DNA"/>
</dbReference>
<dbReference type="Proteomes" id="UP000801492">
    <property type="component" value="Unassembled WGS sequence"/>
</dbReference>
<keyword evidence="2" id="KW-0328">Glycosyltransferase</keyword>
<keyword evidence="4" id="KW-0812">Transmembrane</keyword>
<dbReference type="InterPro" id="IPR050271">
    <property type="entry name" value="UDP-glycosyltransferase"/>
</dbReference>
<keyword evidence="3" id="KW-0808">Transferase</keyword>
<dbReference type="SUPFAM" id="SSF53756">
    <property type="entry name" value="UDP-Glycosyltransferase/glycogen phosphorylase"/>
    <property type="match status" value="1"/>
</dbReference>
<feature type="non-terminal residue" evidence="5">
    <location>
        <position position="534"/>
    </location>
</feature>